<dbReference type="FunFam" id="3.40.50.720:FF:000084">
    <property type="entry name" value="Short-chain dehydrogenase reductase"/>
    <property type="match status" value="1"/>
</dbReference>
<evidence type="ECO:0000256" key="1">
    <source>
        <dbReference type="ARBA" id="ARBA00006484"/>
    </source>
</evidence>
<dbReference type="Gene3D" id="3.40.50.720">
    <property type="entry name" value="NAD(P)-binding Rossmann-like Domain"/>
    <property type="match status" value="1"/>
</dbReference>
<gene>
    <name evidence="3" type="ORF">UFOPK2992_00029</name>
</gene>
<dbReference type="Pfam" id="PF00106">
    <property type="entry name" value="adh_short"/>
    <property type="match status" value="1"/>
</dbReference>
<dbReference type="PROSITE" id="PS00061">
    <property type="entry name" value="ADH_SHORT"/>
    <property type="match status" value="1"/>
</dbReference>
<evidence type="ECO:0000313" key="3">
    <source>
        <dbReference type="EMBL" id="CAB4785303.1"/>
    </source>
</evidence>
<dbReference type="SUPFAM" id="SSF51735">
    <property type="entry name" value="NAD(P)-binding Rossmann-fold domains"/>
    <property type="match status" value="1"/>
</dbReference>
<comment type="similarity">
    <text evidence="1">Belongs to the short-chain dehydrogenases/reductases (SDR) family.</text>
</comment>
<accession>A0A6J6WPW6</accession>
<dbReference type="PANTHER" id="PTHR42760:SF133">
    <property type="entry name" value="3-OXOACYL-[ACYL-CARRIER-PROTEIN] REDUCTASE"/>
    <property type="match status" value="1"/>
</dbReference>
<dbReference type="PANTHER" id="PTHR42760">
    <property type="entry name" value="SHORT-CHAIN DEHYDROGENASES/REDUCTASES FAMILY MEMBER"/>
    <property type="match status" value="1"/>
</dbReference>
<dbReference type="InterPro" id="IPR036291">
    <property type="entry name" value="NAD(P)-bd_dom_sf"/>
</dbReference>
<evidence type="ECO:0000256" key="2">
    <source>
        <dbReference type="ARBA" id="ARBA00023002"/>
    </source>
</evidence>
<organism evidence="3">
    <name type="scientific">freshwater metagenome</name>
    <dbReference type="NCBI Taxonomy" id="449393"/>
    <lineage>
        <taxon>unclassified sequences</taxon>
        <taxon>metagenomes</taxon>
        <taxon>ecological metagenomes</taxon>
    </lineage>
</organism>
<reference evidence="3" key="1">
    <citation type="submission" date="2020-05" db="EMBL/GenBank/DDBJ databases">
        <authorList>
            <person name="Chiriac C."/>
            <person name="Salcher M."/>
            <person name="Ghai R."/>
            <person name="Kavagutti S V."/>
        </authorList>
    </citation>
    <scope>NUCLEOTIDE SEQUENCE</scope>
</reference>
<dbReference type="GO" id="GO:0048038">
    <property type="term" value="F:quinone binding"/>
    <property type="evidence" value="ECO:0007669"/>
    <property type="project" value="TreeGrafter"/>
</dbReference>
<keyword evidence="2" id="KW-0560">Oxidoreductase</keyword>
<dbReference type="GO" id="GO:0016616">
    <property type="term" value="F:oxidoreductase activity, acting on the CH-OH group of donors, NAD or NADP as acceptor"/>
    <property type="evidence" value="ECO:0007669"/>
    <property type="project" value="TreeGrafter"/>
</dbReference>
<sequence>MSSIAKRTGPQAIVVTGGSRGIGQAYVERMHALGHDIVVVARSSPPAFAAGPGRVLALEADVTHPGTAQAALDFCLQRFGRVDMLVNNAGGGGRRQADATPGSTAAWEYFDDTLRFNLLSTIMFCDVFAPAMVKSGAGGRILNVSSSGGRSYARVSDASYCASKAGVLGLTRQLAYQLGPHGILVNAIAPGTTLASPRVRDRIEQLPEADRQRILDGIPLRRFADNDDMVGPMEFLTVGASDYMTGVVLDVNGGFYMA</sequence>
<dbReference type="GO" id="GO:0006633">
    <property type="term" value="P:fatty acid biosynthetic process"/>
    <property type="evidence" value="ECO:0007669"/>
    <property type="project" value="TreeGrafter"/>
</dbReference>
<dbReference type="CDD" id="cd05233">
    <property type="entry name" value="SDR_c"/>
    <property type="match status" value="1"/>
</dbReference>
<dbReference type="PRINTS" id="PR00080">
    <property type="entry name" value="SDRFAMILY"/>
</dbReference>
<proteinExistence type="inferred from homology"/>
<dbReference type="EMBL" id="CAFAAI010000002">
    <property type="protein sequence ID" value="CAB4785303.1"/>
    <property type="molecule type" value="Genomic_DNA"/>
</dbReference>
<dbReference type="PRINTS" id="PR00081">
    <property type="entry name" value="GDHRDH"/>
</dbReference>
<dbReference type="InterPro" id="IPR002347">
    <property type="entry name" value="SDR_fam"/>
</dbReference>
<dbReference type="InterPro" id="IPR020904">
    <property type="entry name" value="Sc_DH/Rdtase_CS"/>
</dbReference>
<dbReference type="AlphaFoldDB" id="A0A6J6WPW6"/>
<protein>
    <submittedName>
        <fullName evidence="3">Unannotated protein</fullName>
    </submittedName>
</protein>
<name>A0A6J6WPW6_9ZZZZ</name>